<keyword evidence="2" id="KW-1133">Transmembrane helix</keyword>
<accession>A0A4S8L725</accession>
<evidence type="ECO:0000313" key="5">
    <source>
        <dbReference type="Proteomes" id="UP000297245"/>
    </source>
</evidence>
<dbReference type="Proteomes" id="UP000297245">
    <property type="component" value="Unassembled WGS sequence"/>
</dbReference>
<protein>
    <recommendedName>
        <fullName evidence="6">Mid2 domain-containing protein</fullName>
    </recommendedName>
</protein>
<gene>
    <name evidence="4" type="ORF">K435DRAFT_870417</name>
</gene>
<organism evidence="4 5">
    <name type="scientific">Dendrothele bispora (strain CBS 962.96)</name>
    <dbReference type="NCBI Taxonomy" id="1314807"/>
    <lineage>
        <taxon>Eukaryota</taxon>
        <taxon>Fungi</taxon>
        <taxon>Dikarya</taxon>
        <taxon>Basidiomycota</taxon>
        <taxon>Agaricomycotina</taxon>
        <taxon>Agaricomycetes</taxon>
        <taxon>Agaricomycetidae</taxon>
        <taxon>Agaricales</taxon>
        <taxon>Agaricales incertae sedis</taxon>
        <taxon>Dendrothele</taxon>
    </lineage>
</organism>
<keyword evidence="3" id="KW-0732">Signal</keyword>
<feature type="region of interest" description="Disordered" evidence="1">
    <location>
        <begin position="347"/>
        <end position="433"/>
    </location>
</feature>
<dbReference type="EMBL" id="ML179608">
    <property type="protein sequence ID" value="THU84301.1"/>
    <property type="molecule type" value="Genomic_DNA"/>
</dbReference>
<evidence type="ECO:0000256" key="1">
    <source>
        <dbReference type="SAM" id="MobiDB-lite"/>
    </source>
</evidence>
<sequence>MQLLVPLLFIYGPSIASALGQTVLSNLNFQGSTQCEDSIISWEGSTPPFQVLLESVLEAGGIVNSSLPIVTYTNVTEHQLTFKMFYPTGTLVRAVLSPNGDDPSNQNDVPLSAEIIVTQGDKDDCLVSANASETQNVSETLINHNNAQVPQCSPFQVDWPGNGREALFQLQNPSPESSAASPDLIEFLADGHFINHTITFNLPYLSGTQLSLFLTNDSAFISNFTVITEHGDDSCLLVHSSSTTSSSSQTGTQTSPSTTLPSSGSGNTQGSSIPNSTKIIIGVAVPVVVLIIAGTALIIIRKRAQSQQHQTSGEVHEIDPFNQFSRVFPTGLTSDATVEIDASPIMSSKQKSLKQRLMSSRNRNPVVPPTNADQSGSVATQHTRPAVPSPDSERREEQQGGDEELVQIIRHHDGGPVPRIEELPPLYQDIRST</sequence>
<evidence type="ECO:0000256" key="2">
    <source>
        <dbReference type="SAM" id="Phobius"/>
    </source>
</evidence>
<feature type="chain" id="PRO_5020611396" description="Mid2 domain-containing protein" evidence="3">
    <location>
        <begin position="19"/>
        <end position="433"/>
    </location>
</feature>
<feature type="transmembrane region" description="Helical" evidence="2">
    <location>
        <begin position="279"/>
        <end position="300"/>
    </location>
</feature>
<keyword evidence="5" id="KW-1185">Reference proteome</keyword>
<dbReference type="AlphaFoldDB" id="A0A4S8L725"/>
<feature type="compositionally biased region" description="Basic and acidic residues" evidence="1">
    <location>
        <begin position="410"/>
        <end position="422"/>
    </location>
</feature>
<name>A0A4S8L725_DENBC</name>
<feature type="compositionally biased region" description="Polar residues" evidence="1">
    <location>
        <begin position="371"/>
        <end position="383"/>
    </location>
</feature>
<keyword evidence="2" id="KW-0812">Transmembrane</keyword>
<evidence type="ECO:0000256" key="3">
    <source>
        <dbReference type="SAM" id="SignalP"/>
    </source>
</evidence>
<feature type="signal peptide" evidence="3">
    <location>
        <begin position="1"/>
        <end position="18"/>
    </location>
</feature>
<evidence type="ECO:0000313" key="4">
    <source>
        <dbReference type="EMBL" id="THU84301.1"/>
    </source>
</evidence>
<feature type="region of interest" description="Disordered" evidence="1">
    <location>
        <begin position="240"/>
        <end position="271"/>
    </location>
</feature>
<keyword evidence="2" id="KW-0472">Membrane</keyword>
<evidence type="ECO:0008006" key="6">
    <source>
        <dbReference type="Google" id="ProtNLM"/>
    </source>
</evidence>
<feature type="compositionally biased region" description="Low complexity" evidence="1">
    <location>
        <begin position="240"/>
        <end position="265"/>
    </location>
</feature>
<proteinExistence type="predicted"/>
<reference evidence="4 5" key="1">
    <citation type="journal article" date="2019" name="Nat. Ecol. Evol.">
        <title>Megaphylogeny resolves global patterns of mushroom evolution.</title>
        <authorList>
            <person name="Varga T."/>
            <person name="Krizsan K."/>
            <person name="Foldi C."/>
            <person name="Dima B."/>
            <person name="Sanchez-Garcia M."/>
            <person name="Sanchez-Ramirez S."/>
            <person name="Szollosi G.J."/>
            <person name="Szarkandi J.G."/>
            <person name="Papp V."/>
            <person name="Albert L."/>
            <person name="Andreopoulos W."/>
            <person name="Angelini C."/>
            <person name="Antonin V."/>
            <person name="Barry K.W."/>
            <person name="Bougher N.L."/>
            <person name="Buchanan P."/>
            <person name="Buyck B."/>
            <person name="Bense V."/>
            <person name="Catcheside P."/>
            <person name="Chovatia M."/>
            <person name="Cooper J."/>
            <person name="Damon W."/>
            <person name="Desjardin D."/>
            <person name="Finy P."/>
            <person name="Geml J."/>
            <person name="Haridas S."/>
            <person name="Hughes K."/>
            <person name="Justo A."/>
            <person name="Karasinski D."/>
            <person name="Kautmanova I."/>
            <person name="Kiss B."/>
            <person name="Kocsube S."/>
            <person name="Kotiranta H."/>
            <person name="LaButti K.M."/>
            <person name="Lechner B.E."/>
            <person name="Liimatainen K."/>
            <person name="Lipzen A."/>
            <person name="Lukacs Z."/>
            <person name="Mihaltcheva S."/>
            <person name="Morgado L.N."/>
            <person name="Niskanen T."/>
            <person name="Noordeloos M.E."/>
            <person name="Ohm R.A."/>
            <person name="Ortiz-Santana B."/>
            <person name="Ovrebo C."/>
            <person name="Racz N."/>
            <person name="Riley R."/>
            <person name="Savchenko A."/>
            <person name="Shiryaev A."/>
            <person name="Soop K."/>
            <person name="Spirin V."/>
            <person name="Szebenyi C."/>
            <person name="Tomsovsky M."/>
            <person name="Tulloss R.E."/>
            <person name="Uehling J."/>
            <person name="Grigoriev I.V."/>
            <person name="Vagvolgyi C."/>
            <person name="Papp T."/>
            <person name="Martin F.M."/>
            <person name="Miettinen O."/>
            <person name="Hibbett D.S."/>
            <person name="Nagy L.G."/>
        </authorList>
    </citation>
    <scope>NUCLEOTIDE SEQUENCE [LARGE SCALE GENOMIC DNA]</scope>
    <source>
        <strain evidence="4 5">CBS 962.96</strain>
    </source>
</reference>